<keyword evidence="1" id="KW-0175">Coiled coil</keyword>
<feature type="coiled-coil region" evidence="1">
    <location>
        <begin position="25"/>
        <end position="52"/>
    </location>
</feature>
<protein>
    <recommendedName>
        <fullName evidence="5">Cell surface protein</fullName>
    </recommendedName>
</protein>
<dbReference type="Proteomes" id="UP000027661">
    <property type="component" value="Unassembled WGS sequence"/>
</dbReference>
<evidence type="ECO:0000256" key="2">
    <source>
        <dbReference type="SAM" id="SignalP"/>
    </source>
</evidence>
<dbReference type="PATRIC" id="fig|1339352.3.peg.2710"/>
<sequence length="1007" mass="109980">MNKKFLSAILFGALMVTSTGTFVSCKDYDDDIDSLNEKVDKLTKDLSELQAAAGKYVTAVKYDAATGKLTVTGGNGETFQLPMPAELPTYSLKVVDGKIQLLDGDKVVSEAPLPTTDAPAAFDPTLLKWNNGYLYYGDVKISGVEKPQSVGSITEVKDEETGEVIGYVIELDGKSATFSLVADLKALVFQPAFYYQGIEAMEAIGLNYKTLTVAKVDADGNYDKDAPVVGEATTMIPDLVADYHVNPTVAKVPGDVKAYTFLRYDKNYTRSAATAPKVVKTNVTNGKAPKGILTVNAHFTDADIKNIENDEQVTVLALQVSKGDTVVTSDYAAVKAAYYKDLVLAAVDSIHANDRHLFTTAAEAIADNEHVCKIVWNSNGIDIARLVNTHRTNIDKEGTHSKWDVRAADGTVEKYGFKYSYELVGYHKGNNETSESAHAALKGSVIRPQMTSGGKQQPWGFTQNKATKDREPLVRVILTDTISGKIASVGYLKFKITDTANQNEVVLTPNFPFANGYTVDCTETETKLGLSWHQVEEQILAQLEEIGISKDEFHKNFKLDGAVEDVEQQALVNATQYDGITVDSKAVTTPVGVVSQTNWDPADEMTEVLTWVVKNNQAYHIFKAGAKSIAVNVRYSYEVSEGVYQYVYVTFTWTPSPLNFTPNGTIENSAKIDKYWYEKNGAVAGSGYSDIHANVHQVVSDNSNDCTFDSEILNTFTGNVITVTSDATYPAFANDKLTKEVVFANPQDHLTKKGTAYVVNGASGAQYDITVSADGKTLQATNNAVTKAVVVLAGTVMEYQENDFAKDILNNADHNLLGQDQTFTAKLQINAANCDYVDYALGNNVFYAKYLRPVSVDPSDVDELIDATNGASIAGLTLNLIDWRDKYFDKAEDTTGDDGKKYNFYGFYGVTKVAADIENATTTLNGGTLGSTKLSSVTKNVKLYFGEDKSTTNVFTALKVGDNGKFYYYNNGTTLGKFTIRVPLEVTYKWGTIYTEVDLNINKTIQN</sequence>
<feature type="chain" id="PRO_5001669679" description="Cell surface protein" evidence="2">
    <location>
        <begin position="24"/>
        <end position="1007"/>
    </location>
</feature>
<evidence type="ECO:0000313" key="4">
    <source>
        <dbReference type="Proteomes" id="UP000027661"/>
    </source>
</evidence>
<proteinExistence type="predicted"/>
<accession>A0A069SGK5</accession>
<organism evidence="3 4">
    <name type="scientific">Phocaeicola vulgatus str. 3975 RP4</name>
    <dbReference type="NCBI Taxonomy" id="1339352"/>
    <lineage>
        <taxon>Bacteria</taxon>
        <taxon>Pseudomonadati</taxon>
        <taxon>Bacteroidota</taxon>
        <taxon>Bacteroidia</taxon>
        <taxon>Bacteroidales</taxon>
        <taxon>Bacteroidaceae</taxon>
        <taxon>Phocaeicola</taxon>
    </lineage>
</organism>
<evidence type="ECO:0000256" key="1">
    <source>
        <dbReference type="SAM" id="Coils"/>
    </source>
</evidence>
<evidence type="ECO:0000313" key="3">
    <source>
        <dbReference type="EMBL" id="KDS52823.1"/>
    </source>
</evidence>
<evidence type="ECO:0008006" key="5">
    <source>
        <dbReference type="Google" id="ProtNLM"/>
    </source>
</evidence>
<gene>
    <name evidence="3" type="ORF">M099_2819</name>
</gene>
<dbReference type="EMBL" id="JNHM01000033">
    <property type="protein sequence ID" value="KDS52823.1"/>
    <property type="molecule type" value="Genomic_DNA"/>
</dbReference>
<keyword evidence="2" id="KW-0732">Signal</keyword>
<feature type="signal peptide" evidence="2">
    <location>
        <begin position="1"/>
        <end position="23"/>
    </location>
</feature>
<dbReference type="AlphaFoldDB" id="A0A069SGK5"/>
<dbReference type="PROSITE" id="PS51257">
    <property type="entry name" value="PROKAR_LIPOPROTEIN"/>
    <property type="match status" value="1"/>
</dbReference>
<name>A0A069SGK5_PHOVU</name>
<reference evidence="3 4" key="1">
    <citation type="submission" date="2014-04" db="EMBL/GenBank/DDBJ databases">
        <authorList>
            <person name="Sears C."/>
            <person name="Carroll K."/>
            <person name="Sack B.R."/>
            <person name="Qadri F."/>
            <person name="Myers L.L."/>
            <person name="Chung G.-T."/>
            <person name="Escheverria P."/>
            <person name="Fraser C.M."/>
            <person name="Sadzewicz L."/>
            <person name="Shefchek K.A."/>
            <person name="Tallon L."/>
            <person name="Das S.P."/>
            <person name="Daugherty S."/>
            <person name="Mongodin E.F."/>
        </authorList>
    </citation>
    <scope>NUCLEOTIDE SEQUENCE [LARGE SCALE GENOMIC DNA]</scope>
    <source>
        <strain evidence="3 4">3975 RP4</strain>
    </source>
</reference>
<comment type="caution">
    <text evidence="3">The sequence shown here is derived from an EMBL/GenBank/DDBJ whole genome shotgun (WGS) entry which is preliminary data.</text>
</comment>